<evidence type="ECO:0000313" key="3">
    <source>
        <dbReference type="Proteomes" id="UP000191518"/>
    </source>
</evidence>
<reference evidence="3" key="1">
    <citation type="journal article" date="2017" name="Nat. Microbiol.">
        <title>Global analysis of biosynthetic gene clusters reveals vast potential of secondary metabolite production in Penicillium species.</title>
        <authorList>
            <person name="Nielsen J.C."/>
            <person name="Grijseels S."/>
            <person name="Prigent S."/>
            <person name="Ji B."/>
            <person name="Dainat J."/>
            <person name="Nielsen K.F."/>
            <person name="Frisvad J.C."/>
            <person name="Workman M."/>
            <person name="Nielsen J."/>
        </authorList>
    </citation>
    <scope>NUCLEOTIDE SEQUENCE [LARGE SCALE GENOMIC DNA]</scope>
    <source>
        <strain evidence="3">IBT 29486</strain>
    </source>
</reference>
<dbReference type="AlphaFoldDB" id="A0A1V6RFB0"/>
<protein>
    <submittedName>
        <fullName evidence="2">Uncharacterized protein</fullName>
    </submittedName>
</protein>
<name>A0A1V6RFB0_9EURO</name>
<dbReference type="Proteomes" id="UP000191518">
    <property type="component" value="Unassembled WGS sequence"/>
</dbReference>
<accession>A0A1V6RFB0</accession>
<sequence length="432" mass="46362">MKNVKVIGPTGLAPISREKQADVRITTEVIYDVITKCKMISLEESIHAPVDVRNKAQTDRLKALAARLNSAHTQMGVPNDVGKQKKTASTGVAQDKSSIDPRAKPFVPATAESARPHCEVADYIPAKDIASKDIAAKSIAVKNKSPAGALAKDTTAPKKAKVAGTGTPTKAAGSKDAGSTAGSKASHKSESIVDEESSGSSKKPRGVTAPADFMKQVRKLQLKKQAAAKVVPPGPPRRIVFGNLPDWANISSILHLVYGGAIERAWSEDDEIIVQFVEQDDCVKYYENHSDGITLKDGDDELTISVTMPEEGLQDNAELLKRVDEGASRVVCLSGLPAGFRSSDNEAILGIGANPAWNGKSFDHILIKQAESGVDVYIFFYDLHEGWDFLQSIKEGAYDCIASFEVDSCARAQGFHFVDEPNPMLSGMIAMD</sequence>
<feature type="region of interest" description="Disordered" evidence="1">
    <location>
        <begin position="74"/>
        <end position="111"/>
    </location>
</feature>
<comment type="caution">
    <text evidence="2">The sequence shown here is derived from an EMBL/GenBank/DDBJ whole genome shotgun (WGS) entry which is preliminary data.</text>
</comment>
<proteinExistence type="predicted"/>
<evidence type="ECO:0000256" key="1">
    <source>
        <dbReference type="SAM" id="MobiDB-lite"/>
    </source>
</evidence>
<evidence type="ECO:0000313" key="2">
    <source>
        <dbReference type="EMBL" id="OQE00240.1"/>
    </source>
</evidence>
<keyword evidence="3" id="KW-1185">Reference proteome</keyword>
<dbReference type="EMBL" id="MDYP01000055">
    <property type="protein sequence ID" value="OQE00240.1"/>
    <property type="molecule type" value="Genomic_DNA"/>
</dbReference>
<dbReference type="STRING" id="29845.A0A1V6RFB0"/>
<feature type="compositionally biased region" description="Polar residues" evidence="1">
    <location>
        <begin position="87"/>
        <end position="96"/>
    </location>
</feature>
<organism evidence="2 3">
    <name type="scientific">Penicillium vulpinum</name>
    <dbReference type="NCBI Taxonomy" id="29845"/>
    <lineage>
        <taxon>Eukaryota</taxon>
        <taxon>Fungi</taxon>
        <taxon>Dikarya</taxon>
        <taxon>Ascomycota</taxon>
        <taxon>Pezizomycotina</taxon>
        <taxon>Eurotiomycetes</taxon>
        <taxon>Eurotiomycetidae</taxon>
        <taxon>Eurotiales</taxon>
        <taxon>Aspergillaceae</taxon>
        <taxon>Penicillium</taxon>
    </lineage>
</organism>
<feature type="region of interest" description="Disordered" evidence="1">
    <location>
        <begin position="152"/>
        <end position="210"/>
    </location>
</feature>
<gene>
    <name evidence="2" type="ORF">PENVUL_c055G05828</name>
</gene>